<dbReference type="EMBL" id="CP022098">
    <property type="protein sequence ID" value="ATB35103.1"/>
    <property type="molecule type" value="Genomic_DNA"/>
</dbReference>
<evidence type="ECO:0000256" key="8">
    <source>
        <dbReference type="SAM" id="MobiDB-lite"/>
    </source>
</evidence>
<gene>
    <name evidence="6" type="primary">map</name>
    <name evidence="10" type="ORF">CYFUS_000515</name>
</gene>
<dbReference type="Gene3D" id="3.10.450.50">
    <property type="match status" value="1"/>
</dbReference>
<keyword evidence="5 6" id="KW-0378">Hydrolase</keyword>
<dbReference type="RefSeq" id="WP_095983772.1">
    <property type="nucleotide sequence ID" value="NZ_CP022098.1"/>
</dbReference>
<dbReference type="GO" id="GO:0006508">
    <property type="term" value="P:proteolysis"/>
    <property type="evidence" value="ECO:0007669"/>
    <property type="project" value="UniProtKB-KW"/>
</dbReference>
<dbReference type="KEGG" id="cfus:CYFUS_000515"/>
<dbReference type="InterPro" id="IPR036005">
    <property type="entry name" value="Creatinase/aminopeptidase-like"/>
</dbReference>
<accession>A0A250IV28</accession>
<dbReference type="SUPFAM" id="SSF55920">
    <property type="entry name" value="Creatinase/aminopeptidase"/>
    <property type="match status" value="1"/>
</dbReference>
<evidence type="ECO:0000256" key="6">
    <source>
        <dbReference type="HAMAP-Rule" id="MF_01974"/>
    </source>
</evidence>
<dbReference type="GO" id="GO:0070006">
    <property type="term" value="F:metalloaminopeptidase activity"/>
    <property type="evidence" value="ECO:0007669"/>
    <property type="project" value="UniProtKB-UniRule"/>
</dbReference>
<name>A0A250IV28_9BACT</name>
<keyword evidence="3 6" id="KW-0645">Protease</keyword>
<dbReference type="Proteomes" id="UP000217257">
    <property type="component" value="Chromosome"/>
</dbReference>
<comment type="function">
    <text evidence="1 6">Removes the N-terminal methionine from nascent proteins. The N-terminal methionine is often cleaved when the second residue in the primary sequence is small and uncharged (Met-Ala-, Cys, Gly, Pro, Ser, Thr, or Val). Requires deformylation of the N(alpha)-formylated initiator methionine before it can be hydrolyzed.</text>
</comment>
<dbReference type="Pfam" id="PF00557">
    <property type="entry name" value="Peptidase_M24"/>
    <property type="match status" value="1"/>
</dbReference>
<comment type="subunit">
    <text evidence="6">Monomer.</text>
</comment>
<feature type="binding site" evidence="6">
    <location>
        <position position="189"/>
    </location>
    <ligand>
        <name>a divalent metal cation</name>
        <dbReference type="ChEBI" id="CHEBI:60240"/>
        <label>1</label>
    </ligand>
</feature>
<dbReference type="PRINTS" id="PR00599">
    <property type="entry name" value="MAPEPTIDASE"/>
</dbReference>
<evidence type="ECO:0000256" key="3">
    <source>
        <dbReference type="ARBA" id="ARBA00022670"/>
    </source>
</evidence>
<feature type="binding site" evidence="6">
    <location>
        <position position="252"/>
    </location>
    <ligand>
        <name>a divalent metal cation</name>
        <dbReference type="ChEBI" id="CHEBI:60240"/>
        <label>2</label>
        <note>catalytic</note>
    </ligand>
</feature>
<feature type="domain" description="Peptidase M24" evidence="9">
    <location>
        <begin position="96"/>
        <end position="323"/>
    </location>
</feature>
<dbReference type="HAMAP" id="MF_01974">
    <property type="entry name" value="MetAP_1"/>
    <property type="match status" value="1"/>
</dbReference>
<keyword evidence="4 6" id="KW-0479">Metal-binding</keyword>
<dbReference type="PANTHER" id="PTHR43330:SF8">
    <property type="entry name" value="METHIONINE AMINOPEPTIDASE 1D, MITOCHONDRIAL"/>
    <property type="match status" value="1"/>
</dbReference>
<evidence type="ECO:0000256" key="5">
    <source>
        <dbReference type="ARBA" id="ARBA00022801"/>
    </source>
</evidence>
<proteinExistence type="inferred from homology"/>
<dbReference type="GO" id="GO:0004239">
    <property type="term" value="F:initiator methionyl aminopeptidase activity"/>
    <property type="evidence" value="ECO:0007669"/>
    <property type="project" value="UniProtKB-UniRule"/>
</dbReference>
<comment type="similarity">
    <text evidence="6">Belongs to the peptidase M24A family. Methionine aminopeptidase type 1 subfamily.</text>
</comment>
<dbReference type="InterPro" id="IPR004027">
    <property type="entry name" value="SEC_C_motif"/>
</dbReference>
<dbReference type="Gene3D" id="3.90.230.10">
    <property type="entry name" value="Creatinase/methionine aminopeptidase superfamily"/>
    <property type="match status" value="1"/>
</dbReference>
<evidence type="ECO:0000313" key="11">
    <source>
        <dbReference type="Proteomes" id="UP000217257"/>
    </source>
</evidence>
<protein>
    <recommendedName>
        <fullName evidence="6 7">Methionine aminopeptidase</fullName>
        <shortName evidence="6">MAP</shortName>
        <shortName evidence="6">MetAP</shortName>
        <ecNumber evidence="6 7">3.4.11.18</ecNumber>
    </recommendedName>
    <alternativeName>
        <fullName evidence="6">Peptidase M</fullName>
    </alternativeName>
</protein>
<dbReference type="AlphaFoldDB" id="A0A250IV28"/>
<evidence type="ECO:0000256" key="4">
    <source>
        <dbReference type="ARBA" id="ARBA00022723"/>
    </source>
</evidence>
<comment type="catalytic activity">
    <reaction evidence="6 7">
        <text>Release of N-terminal amino acids, preferentially methionine, from peptides and arylamides.</text>
        <dbReference type="EC" id="3.4.11.18"/>
    </reaction>
</comment>
<dbReference type="CDD" id="cd01086">
    <property type="entry name" value="MetAP1"/>
    <property type="match status" value="1"/>
</dbReference>
<dbReference type="InterPro" id="IPR002467">
    <property type="entry name" value="Pept_M24A_MAP1"/>
</dbReference>
<dbReference type="InterPro" id="IPR001714">
    <property type="entry name" value="Pept_M24_MAP"/>
</dbReference>
<feature type="binding site" evidence="6">
    <location>
        <position position="161"/>
    </location>
    <ligand>
        <name>substrate</name>
    </ligand>
</feature>
<dbReference type="NCBIfam" id="TIGR00500">
    <property type="entry name" value="met_pdase_I"/>
    <property type="match status" value="1"/>
</dbReference>
<dbReference type="PANTHER" id="PTHR43330">
    <property type="entry name" value="METHIONINE AMINOPEPTIDASE"/>
    <property type="match status" value="1"/>
</dbReference>
<dbReference type="EC" id="3.4.11.18" evidence="6 7"/>
<evidence type="ECO:0000256" key="1">
    <source>
        <dbReference type="ARBA" id="ARBA00002521"/>
    </source>
</evidence>
<feature type="binding site" evidence="6">
    <location>
        <position position="285"/>
    </location>
    <ligand>
        <name>a divalent metal cation</name>
        <dbReference type="ChEBI" id="CHEBI:60240"/>
        <label>2</label>
        <note>catalytic</note>
    </ligand>
</feature>
<evidence type="ECO:0000259" key="9">
    <source>
        <dbReference type="Pfam" id="PF00557"/>
    </source>
</evidence>
<feature type="binding site" evidence="6">
    <location>
        <position position="189"/>
    </location>
    <ligand>
        <name>a divalent metal cation</name>
        <dbReference type="ChEBI" id="CHEBI:60240"/>
        <label>2</label>
        <note>catalytic</note>
    </ligand>
</feature>
<feature type="binding site" evidence="6">
    <location>
        <position position="178"/>
    </location>
    <ligand>
        <name>a divalent metal cation</name>
        <dbReference type="ChEBI" id="CHEBI:60240"/>
        <label>1</label>
    </ligand>
</feature>
<dbReference type="PROSITE" id="PS00680">
    <property type="entry name" value="MAP_1"/>
    <property type="match status" value="1"/>
</dbReference>
<dbReference type="Pfam" id="PF02810">
    <property type="entry name" value="SEC-C"/>
    <property type="match status" value="1"/>
</dbReference>
<sequence>MTDVSTERVPPAVLPKPNDTCWCGSGTKYKKCHRGADAVEARKRGPEARSQGIRPGVVSPMRSVPPHIPRPDYAATGRPSRSGFISDVQSPDVIARMRRAGKAAAEVMNATAAHLRPGITTDEIDAIAHEEYLRRGGYPSPLNYHGFPKSLCTSVNEVICHGIPDSRPLEDGDIINLDITIFLDGVHGDCSATYLIGNVDAESRRLVEVTKECLMLGIQAVKPGQPINDIGRAIEAHATKNHMGVVRAYCGHGIGERFHSSLQIPHHFDPEAKTIMRPGMTFTVEPMITLGHWHHRQWDDGWTAVTADGSRTAQFEHTLVVTDQGAEILTVA</sequence>
<feature type="binding site" evidence="6">
    <location>
        <position position="316"/>
    </location>
    <ligand>
        <name>a divalent metal cation</name>
        <dbReference type="ChEBI" id="CHEBI:60240"/>
        <label>2</label>
        <note>catalytic</note>
    </ligand>
</feature>
<dbReference type="SUPFAM" id="SSF103642">
    <property type="entry name" value="Sec-C motif"/>
    <property type="match status" value="1"/>
</dbReference>
<dbReference type="GO" id="GO:0046872">
    <property type="term" value="F:metal ion binding"/>
    <property type="evidence" value="ECO:0007669"/>
    <property type="project" value="UniProtKB-UniRule"/>
</dbReference>
<dbReference type="InterPro" id="IPR000994">
    <property type="entry name" value="Pept_M24"/>
</dbReference>
<keyword evidence="2 6" id="KW-0031">Aminopeptidase</keyword>
<feature type="region of interest" description="Disordered" evidence="8">
    <location>
        <begin position="39"/>
        <end position="66"/>
    </location>
</feature>
<feature type="binding site" evidence="6">
    <location>
        <position position="316"/>
    </location>
    <ligand>
        <name>a divalent metal cation</name>
        <dbReference type="ChEBI" id="CHEBI:60240"/>
        <label>1</label>
    </ligand>
</feature>
<evidence type="ECO:0000313" key="10">
    <source>
        <dbReference type="EMBL" id="ATB35103.1"/>
    </source>
</evidence>
<feature type="binding site" evidence="6">
    <location>
        <position position="259"/>
    </location>
    <ligand>
        <name>substrate</name>
    </ligand>
</feature>
<evidence type="ECO:0000256" key="7">
    <source>
        <dbReference type="RuleBase" id="RU003653"/>
    </source>
</evidence>
<reference evidence="10 11" key="1">
    <citation type="submission" date="2017-06" db="EMBL/GenBank/DDBJ databases">
        <title>Sequencing and comparative analysis of myxobacterial genomes.</title>
        <authorList>
            <person name="Rupp O."/>
            <person name="Goesmann A."/>
            <person name="Sogaard-Andersen L."/>
        </authorList>
    </citation>
    <scope>NUCLEOTIDE SEQUENCE [LARGE SCALE GENOMIC DNA]</scope>
    <source>
        <strain evidence="10 11">DSM 52655</strain>
    </source>
</reference>
<evidence type="ECO:0000256" key="2">
    <source>
        <dbReference type="ARBA" id="ARBA00022438"/>
    </source>
</evidence>
<comment type="cofactor">
    <cofactor evidence="6">
        <name>Co(2+)</name>
        <dbReference type="ChEBI" id="CHEBI:48828"/>
    </cofactor>
    <cofactor evidence="6">
        <name>Zn(2+)</name>
        <dbReference type="ChEBI" id="CHEBI:29105"/>
    </cofactor>
    <cofactor evidence="6">
        <name>Mn(2+)</name>
        <dbReference type="ChEBI" id="CHEBI:29035"/>
    </cofactor>
    <cofactor evidence="6">
        <name>Fe(2+)</name>
        <dbReference type="ChEBI" id="CHEBI:29033"/>
    </cofactor>
    <text evidence="6">Binds 2 divalent metal cations per subunit. Has a high-affinity and a low affinity metal-binding site. The true nature of the physiological cofactor is under debate. The enzyme is active with cobalt, zinc, manganese or divalent iron ions. Most likely, methionine aminopeptidases function as mononuclear Fe(2+)-metalloproteases under physiological conditions, and the catalytically relevant metal-binding site has been assigned to the histidine-containing high-affinity site.</text>
</comment>
<organism evidence="10 11">
    <name type="scientific">Cystobacter fuscus</name>
    <dbReference type="NCBI Taxonomy" id="43"/>
    <lineage>
        <taxon>Bacteria</taxon>
        <taxon>Pseudomonadati</taxon>
        <taxon>Myxococcota</taxon>
        <taxon>Myxococcia</taxon>
        <taxon>Myxococcales</taxon>
        <taxon>Cystobacterineae</taxon>
        <taxon>Archangiaceae</taxon>
        <taxon>Cystobacter</taxon>
    </lineage>
</organism>